<dbReference type="InterPro" id="IPR028386">
    <property type="entry name" value="CENP-C/Mif2/cnp3"/>
</dbReference>
<dbReference type="GO" id="GO:0051455">
    <property type="term" value="P:spindle attachment to meiosis I kinetochore"/>
    <property type="evidence" value="ECO:0007669"/>
    <property type="project" value="TreeGrafter"/>
</dbReference>
<evidence type="ECO:0000313" key="10">
    <source>
        <dbReference type="EMBL" id="KAF2688603.1"/>
    </source>
</evidence>
<name>A0A6G1JEP0_9PLEO</name>
<keyword evidence="4" id="KW-0539">Nucleus</keyword>
<sequence length="662" mass="72815">MAPSRKRENRENQFYNVGVQGRKTGITLEDRGVRDEHGLEPISGIFSSPAKSPPKRAPSSRTGDTVTESESMDIQESSIPELATSTHLLRNSRTHFPPPKARSPMKTALGSSPRRQSSMGPRAHSANPPSSPLRAASHPAVSRLLDFEQEEESSLQETPALSGSGMRRGRRADVYEIALSPIRGQSEMLEESVQEEIIVTGDSVMITGAAEESYIADVGNDTTTVADANGTVEESEVVSEPPKQPAKRGRKRKSEAMEPPAEEQAAPKGRRRGAAAQTQAPETQKKRGRPVAPAAQPRRSKRVSEITENEPSAMLDASVGGSDQIETPPVAVKPRGRPPKAKAQTSDSEPTKEKTKQKIKGEGKENENEEPAFKKPKLTAKPKKSESKSAEQESGTSALGNGRLVDVHGKPISKADIDQMSVTSVGSRYGRGRHLSVFRELDPDAIARVGRTGRHRVKPIDFWRNESVLYDDKGNMKSIVKNALEDPVPRKQASHRYKPKKQKLSAVEEEEEVELEPWEEDEGVFEGRFREYDPATEFGSNELIESIVAWAPKGINPTEVSNSSFKFAKLASAGEENFLSWGFIDLGPDQMKRTKNARRMHMVFHVHAGVVQAKIHENEFLVHRGGVFQVPRGNTYSIKNMSSGTSRIFFAQGCEARVEEAE</sequence>
<evidence type="ECO:0000259" key="9">
    <source>
        <dbReference type="Pfam" id="PF15624"/>
    </source>
</evidence>
<dbReference type="InterPro" id="IPR011051">
    <property type="entry name" value="RmlC_Cupin_sf"/>
</dbReference>
<dbReference type="Pfam" id="PF11699">
    <property type="entry name" value="CENP-C_C"/>
    <property type="match status" value="1"/>
</dbReference>
<evidence type="ECO:0000313" key="11">
    <source>
        <dbReference type="Proteomes" id="UP000799291"/>
    </source>
</evidence>
<evidence type="ECO:0000256" key="5">
    <source>
        <dbReference type="ARBA" id="ARBA00057947"/>
    </source>
</evidence>
<proteinExistence type="inferred from homology"/>
<evidence type="ECO:0000259" key="8">
    <source>
        <dbReference type="Pfam" id="PF11699"/>
    </source>
</evidence>
<evidence type="ECO:0000256" key="1">
    <source>
        <dbReference type="ARBA" id="ARBA00004123"/>
    </source>
</evidence>
<feature type="region of interest" description="Disordered" evidence="7">
    <location>
        <begin position="26"/>
        <end position="170"/>
    </location>
</feature>
<accession>A0A6G1JEP0</accession>
<dbReference type="InterPro" id="IPR014710">
    <property type="entry name" value="RmlC-like_jellyroll"/>
</dbReference>
<dbReference type="PANTHER" id="PTHR16684">
    <property type="entry name" value="CENTROMERE PROTEIN C"/>
    <property type="match status" value="1"/>
</dbReference>
<feature type="compositionally biased region" description="Basic and acidic residues" evidence="7">
    <location>
        <begin position="405"/>
        <end position="414"/>
    </location>
</feature>
<dbReference type="AlphaFoldDB" id="A0A6G1JEP0"/>
<feature type="compositionally biased region" description="Basic and acidic residues" evidence="7">
    <location>
        <begin position="349"/>
        <end position="366"/>
    </location>
</feature>
<dbReference type="GO" id="GO:0000776">
    <property type="term" value="C:kinetochore"/>
    <property type="evidence" value="ECO:0007669"/>
    <property type="project" value="InterPro"/>
</dbReference>
<dbReference type="Gene3D" id="2.60.120.10">
    <property type="entry name" value="Jelly Rolls"/>
    <property type="match status" value="1"/>
</dbReference>
<feature type="compositionally biased region" description="Polar residues" evidence="7">
    <location>
        <begin position="109"/>
        <end position="119"/>
    </location>
</feature>
<dbReference type="Pfam" id="PF15624">
    <property type="entry name" value="Mif2_N"/>
    <property type="match status" value="1"/>
</dbReference>
<reference evidence="10" key="1">
    <citation type="journal article" date="2020" name="Stud. Mycol.">
        <title>101 Dothideomycetes genomes: a test case for predicting lifestyles and emergence of pathogens.</title>
        <authorList>
            <person name="Haridas S."/>
            <person name="Albert R."/>
            <person name="Binder M."/>
            <person name="Bloem J."/>
            <person name="Labutti K."/>
            <person name="Salamov A."/>
            <person name="Andreopoulos B."/>
            <person name="Baker S."/>
            <person name="Barry K."/>
            <person name="Bills G."/>
            <person name="Bluhm B."/>
            <person name="Cannon C."/>
            <person name="Castanera R."/>
            <person name="Culley D."/>
            <person name="Daum C."/>
            <person name="Ezra D."/>
            <person name="Gonzalez J."/>
            <person name="Henrissat B."/>
            <person name="Kuo A."/>
            <person name="Liang C."/>
            <person name="Lipzen A."/>
            <person name="Lutzoni F."/>
            <person name="Magnuson J."/>
            <person name="Mondo S."/>
            <person name="Nolan M."/>
            <person name="Ohm R."/>
            <person name="Pangilinan J."/>
            <person name="Park H.-J."/>
            <person name="Ramirez L."/>
            <person name="Alfaro M."/>
            <person name="Sun H."/>
            <person name="Tritt A."/>
            <person name="Yoshinaga Y."/>
            <person name="Zwiers L.-H."/>
            <person name="Turgeon B."/>
            <person name="Goodwin S."/>
            <person name="Spatafora J."/>
            <person name="Crous P."/>
            <person name="Grigoriev I."/>
        </authorList>
    </citation>
    <scope>NUCLEOTIDE SEQUENCE</scope>
    <source>
        <strain evidence="10">CBS 122367</strain>
    </source>
</reference>
<evidence type="ECO:0000256" key="7">
    <source>
        <dbReference type="SAM" id="MobiDB-lite"/>
    </source>
</evidence>
<feature type="domain" description="Mif2 N-terminal" evidence="9">
    <location>
        <begin position="14"/>
        <end position="147"/>
    </location>
</feature>
<dbReference type="InterPro" id="IPR025974">
    <property type="entry name" value="Mif2/CENP-C_cupin"/>
</dbReference>
<feature type="compositionally biased region" description="Basic and acidic residues" evidence="7">
    <location>
        <begin position="28"/>
        <end position="39"/>
    </location>
</feature>
<evidence type="ECO:0000256" key="4">
    <source>
        <dbReference type="ARBA" id="ARBA00023242"/>
    </source>
</evidence>
<protein>
    <recommendedName>
        <fullName evidence="6">CENP-C homolog</fullName>
    </recommendedName>
</protein>
<comment type="subcellular location">
    <subcellularLocation>
        <location evidence="1">Nucleus</location>
    </subcellularLocation>
</comment>
<comment type="similarity">
    <text evidence="2">Belongs to the CENP-C/MIF2 family.</text>
</comment>
<comment type="function">
    <text evidence="5">Component of the kinetochore, a multiprotein complex that assembles on centromeric DNA and attaches chromosomes to spindle microtubules, mediating chromosome segregation and sister chromatid segregation during meiosis and mitosis. Component of the inner kinetochore constitutive centromere-associated network (CCAN), which serves as a structural platform for outer kinetochore assembly.</text>
</comment>
<keyword evidence="3" id="KW-0238">DNA-binding</keyword>
<dbReference type="InterPro" id="IPR028929">
    <property type="entry name" value="Mif2_N"/>
</dbReference>
<evidence type="ECO:0000256" key="6">
    <source>
        <dbReference type="ARBA" id="ARBA00075033"/>
    </source>
</evidence>
<dbReference type="GO" id="GO:0051315">
    <property type="term" value="P:attachment of mitotic spindle microtubules to kinetochore"/>
    <property type="evidence" value="ECO:0007669"/>
    <property type="project" value="TreeGrafter"/>
</dbReference>
<evidence type="ECO:0000256" key="3">
    <source>
        <dbReference type="ARBA" id="ARBA00023125"/>
    </source>
</evidence>
<gene>
    <name evidence="10" type="ORF">K458DRAFT_475324</name>
</gene>
<dbReference type="GO" id="GO:0019237">
    <property type="term" value="F:centromeric DNA binding"/>
    <property type="evidence" value="ECO:0007669"/>
    <property type="project" value="InterPro"/>
</dbReference>
<feature type="domain" description="Mif2/CENP-C cupin" evidence="8">
    <location>
        <begin position="565"/>
        <end position="652"/>
    </location>
</feature>
<feature type="region of interest" description="Disordered" evidence="7">
    <location>
        <begin position="226"/>
        <end position="414"/>
    </location>
</feature>
<dbReference type="EMBL" id="MU005573">
    <property type="protein sequence ID" value="KAF2688603.1"/>
    <property type="molecule type" value="Genomic_DNA"/>
</dbReference>
<organism evidence="10 11">
    <name type="scientific">Lentithecium fluviatile CBS 122367</name>
    <dbReference type="NCBI Taxonomy" id="1168545"/>
    <lineage>
        <taxon>Eukaryota</taxon>
        <taxon>Fungi</taxon>
        <taxon>Dikarya</taxon>
        <taxon>Ascomycota</taxon>
        <taxon>Pezizomycotina</taxon>
        <taxon>Dothideomycetes</taxon>
        <taxon>Pleosporomycetidae</taxon>
        <taxon>Pleosporales</taxon>
        <taxon>Massarineae</taxon>
        <taxon>Lentitheciaceae</taxon>
        <taxon>Lentithecium</taxon>
    </lineage>
</organism>
<feature type="compositionally biased region" description="Polar residues" evidence="7">
    <location>
        <begin position="62"/>
        <end position="91"/>
    </location>
</feature>
<dbReference type="PANTHER" id="PTHR16684:SF11">
    <property type="entry name" value="CENTROMERE PROTEIN C"/>
    <property type="match status" value="1"/>
</dbReference>
<dbReference type="CDD" id="cd06993">
    <property type="entry name" value="cupin_CENP-C_C"/>
    <property type="match status" value="1"/>
</dbReference>
<dbReference type="OrthoDB" id="1939643at2759"/>
<dbReference type="SUPFAM" id="SSF51182">
    <property type="entry name" value="RmlC-like cupins"/>
    <property type="match status" value="1"/>
</dbReference>
<dbReference type="GO" id="GO:0005634">
    <property type="term" value="C:nucleus"/>
    <property type="evidence" value="ECO:0007669"/>
    <property type="project" value="UniProtKB-SubCell"/>
</dbReference>
<dbReference type="FunFam" id="2.60.120.10:FF:000033">
    <property type="entry name" value="Centromere protein C 1"/>
    <property type="match status" value="1"/>
</dbReference>
<keyword evidence="11" id="KW-1185">Reference proteome</keyword>
<dbReference type="GO" id="GO:0051382">
    <property type="term" value="P:kinetochore assembly"/>
    <property type="evidence" value="ECO:0007669"/>
    <property type="project" value="InterPro"/>
</dbReference>
<dbReference type="Proteomes" id="UP000799291">
    <property type="component" value="Unassembled WGS sequence"/>
</dbReference>
<evidence type="ECO:0000256" key="2">
    <source>
        <dbReference type="ARBA" id="ARBA00010291"/>
    </source>
</evidence>
<feature type="compositionally biased region" description="Low complexity" evidence="7">
    <location>
        <begin position="257"/>
        <end position="267"/>
    </location>
</feature>